<feature type="transmembrane region" description="Helical" evidence="1">
    <location>
        <begin position="49"/>
        <end position="70"/>
    </location>
</feature>
<evidence type="ECO:0000313" key="2">
    <source>
        <dbReference type="EMBL" id="KGF03702.1"/>
    </source>
</evidence>
<proteinExistence type="predicted"/>
<dbReference type="InterPro" id="IPR021560">
    <property type="entry name" value="DUF3021"/>
</dbReference>
<protein>
    <recommendedName>
        <fullName evidence="4">DUF3021 domain-containing protein</fullName>
    </recommendedName>
</protein>
<organism evidence="2 3">
    <name type="scientific">Anaerococcus lactolyticus S7-1-13</name>
    <dbReference type="NCBI Taxonomy" id="1284686"/>
    <lineage>
        <taxon>Bacteria</taxon>
        <taxon>Bacillati</taxon>
        <taxon>Bacillota</taxon>
        <taxon>Tissierellia</taxon>
        <taxon>Tissierellales</taxon>
        <taxon>Peptoniphilaceae</taxon>
        <taxon>Anaerococcus</taxon>
    </lineage>
</organism>
<dbReference type="RefSeq" id="WP_004827108.1">
    <property type="nucleotide sequence ID" value="NZ_JRMW01000037.1"/>
</dbReference>
<keyword evidence="1" id="KW-1133">Transmembrane helix</keyword>
<dbReference type="OrthoDB" id="1692963at2"/>
<accession>A0A095YAT5</accession>
<reference evidence="2 3" key="1">
    <citation type="submission" date="2014-07" db="EMBL/GenBank/DDBJ databases">
        <authorList>
            <person name="McCorrison J."/>
            <person name="Sanka R."/>
            <person name="Torralba M."/>
            <person name="Gillis M."/>
            <person name="Haft D.H."/>
            <person name="Methe B."/>
            <person name="Sutton G."/>
            <person name="Nelson K.E."/>
        </authorList>
    </citation>
    <scope>NUCLEOTIDE SEQUENCE [LARGE SCALE GENOMIC DNA]</scope>
    <source>
        <strain evidence="2 3">S7-1-13</strain>
    </source>
</reference>
<dbReference type="eggNOG" id="ENOG5030FC4">
    <property type="taxonomic scope" value="Bacteria"/>
</dbReference>
<feature type="transmembrane region" description="Helical" evidence="1">
    <location>
        <begin position="108"/>
        <end position="129"/>
    </location>
</feature>
<keyword evidence="1" id="KW-0472">Membrane</keyword>
<sequence length="141" mass="15637">MKNFKDLLGGFLVGVGIGALIEAVLSMIIKENIVGVSGFVASQAPGYAKIIQCLVYGGFGIVSVLMANIFKNKNRATYLSHSIHFCAMIIYFICAGLYLRWFEYNLSLVISIILFVGVYLLISFACYIYEKNMIGQINKKL</sequence>
<evidence type="ECO:0000313" key="3">
    <source>
        <dbReference type="Proteomes" id="UP000029579"/>
    </source>
</evidence>
<keyword evidence="1" id="KW-0812">Transmembrane</keyword>
<feature type="transmembrane region" description="Helical" evidence="1">
    <location>
        <begin position="82"/>
        <end position="102"/>
    </location>
</feature>
<dbReference type="Proteomes" id="UP000029579">
    <property type="component" value="Unassembled WGS sequence"/>
</dbReference>
<evidence type="ECO:0008006" key="4">
    <source>
        <dbReference type="Google" id="ProtNLM"/>
    </source>
</evidence>
<gene>
    <name evidence="2" type="ORF">HMPREF1630_06540</name>
</gene>
<evidence type="ECO:0000256" key="1">
    <source>
        <dbReference type="SAM" id="Phobius"/>
    </source>
</evidence>
<comment type="caution">
    <text evidence="2">The sequence shown here is derived from an EMBL/GenBank/DDBJ whole genome shotgun (WGS) entry which is preliminary data.</text>
</comment>
<dbReference type="AlphaFoldDB" id="A0A095YAT5"/>
<name>A0A095YAT5_9FIRM</name>
<dbReference type="Pfam" id="PF11457">
    <property type="entry name" value="DUF3021"/>
    <property type="match status" value="1"/>
</dbReference>
<feature type="transmembrane region" description="Helical" evidence="1">
    <location>
        <begin position="7"/>
        <end position="29"/>
    </location>
</feature>
<dbReference type="EMBL" id="JRMW01000037">
    <property type="protein sequence ID" value="KGF03702.1"/>
    <property type="molecule type" value="Genomic_DNA"/>
</dbReference>